<organism evidence="6 7">
    <name type="scientific">Streptomyces macrolidinus</name>
    <dbReference type="NCBI Taxonomy" id="2952607"/>
    <lineage>
        <taxon>Bacteria</taxon>
        <taxon>Bacillati</taxon>
        <taxon>Actinomycetota</taxon>
        <taxon>Actinomycetes</taxon>
        <taxon>Kitasatosporales</taxon>
        <taxon>Streptomycetaceae</taxon>
        <taxon>Streptomyces</taxon>
    </lineage>
</organism>
<keyword evidence="2" id="KW-0408">Iron</keyword>
<comment type="cofactor">
    <cofactor evidence="1">
        <name>FAD</name>
        <dbReference type="ChEBI" id="CHEBI:57692"/>
    </cofactor>
</comment>
<dbReference type="CDD" id="cd00207">
    <property type="entry name" value="fer2"/>
    <property type="match status" value="1"/>
</dbReference>
<dbReference type="Pfam" id="PF00111">
    <property type="entry name" value="Fer2"/>
    <property type="match status" value="1"/>
</dbReference>
<dbReference type="Pfam" id="PF00970">
    <property type="entry name" value="FAD_binding_6"/>
    <property type="match status" value="1"/>
</dbReference>
<keyword evidence="7" id="KW-1185">Reference proteome</keyword>
<dbReference type="InterPro" id="IPR001433">
    <property type="entry name" value="OxRdtase_FAD/NAD-bd"/>
</dbReference>
<dbReference type="InterPro" id="IPR008333">
    <property type="entry name" value="Cbr1-like_FAD-bd_dom"/>
</dbReference>
<proteinExistence type="predicted"/>
<feature type="domain" description="2Fe-2S ferredoxin-type" evidence="4">
    <location>
        <begin position="20"/>
        <end position="113"/>
    </location>
</feature>
<keyword evidence="2" id="KW-0479">Metal-binding</keyword>
<dbReference type="SUPFAM" id="SSF54292">
    <property type="entry name" value="2Fe-2S ferredoxin-like"/>
    <property type="match status" value="1"/>
</dbReference>
<dbReference type="InterPro" id="IPR001041">
    <property type="entry name" value="2Fe-2S_ferredoxin-type"/>
</dbReference>
<evidence type="ECO:0000313" key="6">
    <source>
        <dbReference type="EMBL" id="MCN9243067.1"/>
    </source>
</evidence>
<dbReference type="Gene3D" id="3.10.20.30">
    <property type="match status" value="1"/>
</dbReference>
<dbReference type="InterPro" id="IPR017938">
    <property type="entry name" value="Riboflavin_synthase-like_b-brl"/>
</dbReference>
<evidence type="ECO:0000256" key="3">
    <source>
        <dbReference type="ARBA" id="ARBA00023014"/>
    </source>
</evidence>
<reference evidence="6 7" key="1">
    <citation type="submission" date="2022-05" db="EMBL/GenBank/DDBJ databases">
        <title>Streptomyces sp. nov. RY43-2 isolated from soil of a peat swamp forest.</title>
        <authorList>
            <person name="Kanchanasin P."/>
            <person name="Tanasupawat S."/>
            <person name="Phongsopitanun W."/>
        </authorList>
    </citation>
    <scope>NUCLEOTIDE SEQUENCE [LARGE SCALE GENOMIC DNA]</scope>
    <source>
        <strain evidence="6 7">RY43-2</strain>
    </source>
</reference>
<evidence type="ECO:0000256" key="2">
    <source>
        <dbReference type="ARBA" id="ARBA00022714"/>
    </source>
</evidence>
<sequence>MTSATEPRTGSAGEAADGAVPVTLHTVDGQRLEFPCAPGQSVLEAAAEWGAALPAACRQGTCGSCRATVVSGAYDLGAHSTQALPPGERANGGVLLCRTFPREALAAELPYGDSRIVYGSIPVREGTLTALDHVARDTVRLELVLEPDEEEGGGFQFDAGQFVEVEVPDSGGARRVYSLANTGNWDGVLELYVKLLPDGLFSSYLRERARVGDRLTVHGPQGAFGLRETGLRPRWFVAGGTGLAPLLSMARQMAEWQEPQQAWFCFGVNEEDDVFGEAPLQEIAAGLPGFTHEICVRRPGTRWQGAVGTPAERLAAALRTLDGTESPDIYVCGPPALIEAVTDVATAEGIPQDRVFRELFLPT</sequence>
<dbReference type="Pfam" id="PF00175">
    <property type="entry name" value="NAD_binding_1"/>
    <property type="match status" value="1"/>
</dbReference>
<gene>
    <name evidence="6" type="ORF">NGF19_20065</name>
</gene>
<comment type="caution">
    <text evidence="6">The sequence shown here is derived from an EMBL/GenBank/DDBJ whole genome shotgun (WGS) entry which is preliminary data.</text>
</comment>
<protein>
    <submittedName>
        <fullName evidence="6">2Fe-2S iron-sulfur cluster binding domain-containing protein</fullName>
    </submittedName>
</protein>
<dbReference type="RefSeq" id="WP_252426436.1">
    <property type="nucleotide sequence ID" value="NZ_JAMWMR010000018.1"/>
</dbReference>
<dbReference type="Gene3D" id="3.40.50.80">
    <property type="entry name" value="Nucleotide-binding domain of ferredoxin-NADP reductase (FNR) module"/>
    <property type="match status" value="1"/>
</dbReference>
<dbReference type="Proteomes" id="UP001523219">
    <property type="component" value="Unassembled WGS sequence"/>
</dbReference>
<keyword evidence="2" id="KW-0001">2Fe-2S</keyword>
<evidence type="ECO:0000256" key="1">
    <source>
        <dbReference type="ARBA" id="ARBA00001974"/>
    </source>
</evidence>
<dbReference type="PROSITE" id="PS00197">
    <property type="entry name" value="2FE2S_FER_1"/>
    <property type="match status" value="1"/>
</dbReference>
<dbReference type="InterPro" id="IPR006058">
    <property type="entry name" value="2Fe2S_fd_BS"/>
</dbReference>
<dbReference type="PROSITE" id="PS51085">
    <property type="entry name" value="2FE2S_FER_2"/>
    <property type="match status" value="1"/>
</dbReference>
<dbReference type="PANTHER" id="PTHR47354:SF5">
    <property type="entry name" value="PROTEIN RFBI"/>
    <property type="match status" value="1"/>
</dbReference>
<dbReference type="InterPro" id="IPR039261">
    <property type="entry name" value="FNR_nucleotide-bd"/>
</dbReference>
<dbReference type="Gene3D" id="2.40.30.10">
    <property type="entry name" value="Translation factors"/>
    <property type="match status" value="1"/>
</dbReference>
<dbReference type="PRINTS" id="PR00410">
    <property type="entry name" value="PHEHYDRXLASE"/>
</dbReference>
<name>A0ABT0ZHJ7_9ACTN</name>
<dbReference type="PROSITE" id="PS51384">
    <property type="entry name" value="FAD_FR"/>
    <property type="match status" value="1"/>
</dbReference>
<dbReference type="InterPro" id="IPR036010">
    <property type="entry name" value="2Fe-2S_ferredoxin-like_sf"/>
</dbReference>
<dbReference type="InterPro" id="IPR012675">
    <property type="entry name" value="Beta-grasp_dom_sf"/>
</dbReference>
<feature type="domain" description="FAD-binding FR-type" evidence="5">
    <location>
        <begin position="121"/>
        <end position="227"/>
    </location>
</feature>
<evidence type="ECO:0000259" key="5">
    <source>
        <dbReference type="PROSITE" id="PS51384"/>
    </source>
</evidence>
<dbReference type="SUPFAM" id="SSF63380">
    <property type="entry name" value="Riboflavin synthase domain-like"/>
    <property type="match status" value="1"/>
</dbReference>
<keyword evidence="3" id="KW-0411">Iron-sulfur</keyword>
<evidence type="ECO:0000313" key="7">
    <source>
        <dbReference type="Proteomes" id="UP001523219"/>
    </source>
</evidence>
<dbReference type="SUPFAM" id="SSF52343">
    <property type="entry name" value="Ferredoxin reductase-like, C-terminal NADP-linked domain"/>
    <property type="match status" value="1"/>
</dbReference>
<dbReference type="EMBL" id="JAMWMR010000018">
    <property type="protein sequence ID" value="MCN9243067.1"/>
    <property type="molecule type" value="Genomic_DNA"/>
</dbReference>
<accession>A0ABT0ZHJ7</accession>
<dbReference type="InterPro" id="IPR017927">
    <property type="entry name" value="FAD-bd_FR_type"/>
</dbReference>
<dbReference type="PANTHER" id="PTHR47354">
    <property type="entry name" value="NADH OXIDOREDUCTASE HCR"/>
    <property type="match status" value="1"/>
</dbReference>
<evidence type="ECO:0000259" key="4">
    <source>
        <dbReference type="PROSITE" id="PS51085"/>
    </source>
</evidence>
<dbReference type="InterPro" id="IPR050415">
    <property type="entry name" value="MRET"/>
</dbReference>